<accession>A0AAV3Z871</accession>
<evidence type="ECO:0000259" key="1">
    <source>
        <dbReference type="Pfam" id="PF21789"/>
    </source>
</evidence>
<feature type="domain" description="Transposable element P transposase-like RNase H C-terminal" evidence="1">
    <location>
        <begin position="26"/>
        <end position="58"/>
    </location>
</feature>
<dbReference type="EMBL" id="BLXT01002152">
    <property type="protein sequence ID" value="GFN91513.1"/>
    <property type="molecule type" value="Genomic_DNA"/>
</dbReference>
<evidence type="ECO:0000313" key="2">
    <source>
        <dbReference type="EMBL" id="GFN91513.1"/>
    </source>
</evidence>
<dbReference type="PANTHER" id="PTHR47577">
    <property type="entry name" value="THAP DOMAIN-CONTAINING PROTEIN 6"/>
    <property type="match status" value="1"/>
</dbReference>
<dbReference type="InterPro" id="IPR048367">
    <property type="entry name" value="TNP-like_RNaseH_C"/>
</dbReference>
<dbReference type="PANTHER" id="PTHR47577:SF2">
    <property type="entry name" value="THAP DOMAIN CONTAINING 9"/>
    <property type="match status" value="1"/>
</dbReference>
<sequence length="234" mass="26412">MSIWSLKAMSTDLFDNYGINYLLTSRLNQDCLENLFSIIRGKEGQRNNPNVVDFKASFLQTVIDHLFVTSDRKNCEDDVDHFLINLATMRKHTDPSSHDNSSDDPNACESISPTELRQDIGLQTQNVVTYIGGFIFKKLKNKLCPDCVNALTGNIHTDSPNYALLQSKQYSKDCTVGFHAPSDLLVSICMTIEKHYLLLCGHILHNNNIRQHLCSRLLSKVEETILCNTSSNTI</sequence>
<comment type="caution">
    <text evidence="2">The sequence shown here is derived from an EMBL/GenBank/DDBJ whole genome shotgun (WGS) entry which is preliminary data.</text>
</comment>
<organism evidence="2 3">
    <name type="scientific">Plakobranchus ocellatus</name>
    <dbReference type="NCBI Taxonomy" id="259542"/>
    <lineage>
        <taxon>Eukaryota</taxon>
        <taxon>Metazoa</taxon>
        <taxon>Spiralia</taxon>
        <taxon>Lophotrochozoa</taxon>
        <taxon>Mollusca</taxon>
        <taxon>Gastropoda</taxon>
        <taxon>Heterobranchia</taxon>
        <taxon>Euthyneura</taxon>
        <taxon>Panpulmonata</taxon>
        <taxon>Sacoglossa</taxon>
        <taxon>Placobranchoidea</taxon>
        <taxon>Plakobranchidae</taxon>
        <taxon>Plakobranchus</taxon>
    </lineage>
</organism>
<protein>
    <submittedName>
        <fullName evidence="2">THAP domain-containing protein 9</fullName>
    </submittedName>
</protein>
<proteinExistence type="predicted"/>
<dbReference type="Proteomes" id="UP000735302">
    <property type="component" value="Unassembled WGS sequence"/>
</dbReference>
<dbReference type="AlphaFoldDB" id="A0AAV3Z871"/>
<keyword evidence="3" id="KW-1185">Reference proteome</keyword>
<evidence type="ECO:0000313" key="3">
    <source>
        <dbReference type="Proteomes" id="UP000735302"/>
    </source>
</evidence>
<gene>
    <name evidence="2" type="ORF">PoB_001801900</name>
</gene>
<name>A0AAV3Z871_9GAST</name>
<reference evidence="2 3" key="1">
    <citation type="journal article" date="2021" name="Elife">
        <title>Chloroplast acquisition without the gene transfer in kleptoplastic sea slugs, Plakobranchus ocellatus.</title>
        <authorList>
            <person name="Maeda T."/>
            <person name="Takahashi S."/>
            <person name="Yoshida T."/>
            <person name="Shimamura S."/>
            <person name="Takaki Y."/>
            <person name="Nagai Y."/>
            <person name="Toyoda A."/>
            <person name="Suzuki Y."/>
            <person name="Arimoto A."/>
            <person name="Ishii H."/>
            <person name="Satoh N."/>
            <person name="Nishiyama T."/>
            <person name="Hasebe M."/>
            <person name="Maruyama T."/>
            <person name="Minagawa J."/>
            <person name="Obokata J."/>
            <person name="Shigenobu S."/>
        </authorList>
    </citation>
    <scope>NUCLEOTIDE SEQUENCE [LARGE SCALE GENOMIC DNA]</scope>
</reference>
<dbReference type="Pfam" id="PF21789">
    <property type="entry name" value="TNP-like_RNaseH_C"/>
    <property type="match status" value="1"/>
</dbReference>